<organism evidence="9 10">
    <name type="scientific">Cotesia congregata</name>
    <name type="common">Parasitoid wasp</name>
    <name type="synonym">Apanteles congregatus</name>
    <dbReference type="NCBI Taxonomy" id="51543"/>
    <lineage>
        <taxon>Eukaryota</taxon>
        <taxon>Metazoa</taxon>
        <taxon>Ecdysozoa</taxon>
        <taxon>Arthropoda</taxon>
        <taxon>Hexapoda</taxon>
        <taxon>Insecta</taxon>
        <taxon>Pterygota</taxon>
        <taxon>Neoptera</taxon>
        <taxon>Endopterygota</taxon>
        <taxon>Hymenoptera</taxon>
        <taxon>Apocrita</taxon>
        <taxon>Ichneumonoidea</taxon>
        <taxon>Braconidae</taxon>
        <taxon>Microgastrinae</taxon>
        <taxon>Cotesia</taxon>
    </lineage>
</organism>
<gene>
    <name evidence="9" type="ORF">HICCMSTLAB_LOCUS10871</name>
</gene>
<evidence type="ECO:0000256" key="4">
    <source>
        <dbReference type="ARBA" id="ARBA00023242"/>
    </source>
</evidence>
<keyword evidence="4" id="KW-0539">Nucleus</keyword>
<dbReference type="InterPro" id="IPR016024">
    <property type="entry name" value="ARM-type_fold"/>
</dbReference>
<keyword evidence="10" id="KW-1185">Reference proteome</keyword>
<dbReference type="PANTHER" id="PTHR21483:SF18">
    <property type="entry name" value="RNA POLYMERASE II-ASSOCIATED PROTEIN 1"/>
    <property type="match status" value="1"/>
</dbReference>
<evidence type="ECO:0000256" key="5">
    <source>
        <dbReference type="SAM" id="MobiDB-lite"/>
    </source>
</evidence>
<dbReference type="OrthoDB" id="348201at2759"/>
<dbReference type="Proteomes" id="UP000786811">
    <property type="component" value="Unassembled WGS sequence"/>
</dbReference>
<dbReference type="InterPro" id="IPR013929">
    <property type="entry name" value="RPAP1_C"/>
</dbReference>
<evidence type="ECO:0000259" key="8">
    <source>
        <dbReference type="Pfam" id="PF25766"/>
    </source>
</evidence>
<sequence>MDDFTPVKRPKPGDGEEELFRMQEEFVKSRQKPSAKVINLRAQHKEAIVKSTNEDNKQSDTKFRSKFAEMRALKTVEKAAQLQSNENISSEHSSKDVPNASTSKLLDPIRHVPLDAYKPLLGNIVEKKCKSSDQKSLKHMDNFENKTGFPSVFKIDHKTSAGSSNSLFYQTSLINKELNEVVASSSDDKIIDINPSDSIQDSVRSEIHKSNVEKLNSMTKEEILEEKKRLESTLDPKLLEFLRARKKPASSEYKIKVVEPKTMKPDSKEDVNKMECEPIPQEPPAPVTEMVEQASDKGWVHMDKVESEKLEWMKEIEPSKDGESTPDEPYNARFDFNGLLLPFKDDELLNKGLHNHGDEPDRPGYTLQELLQLSRSSTQQQRCTALTTLGNIMEKSRKGWYDKALNPPPLGALSQRNIILLLRFSLDDKSVAVITATLQALRAFLCSEADEVCMDRLCGWEYPDGNCLVPELPAPKHDVEDISTLKDHQLAQLDSIAAIMRSDIILRIRYILSELQPPPIGVTSALEILIRLARHSRITALNIATTPQLLDTIVKNFIPLTTERLVNFDTEKAYGVPNVTAIRLCRILVEYGGRPVADRLNNLKIIHSFLSYSNSNAGETGLRLAIEALRLWRLICSNNVATDSISGAKLILGSQLQLLLSNHDLTSASELSCEYATALVALSSREGTLRPTISTLLTKWSTQLAKVSSATWSTTKLVAVTLTSLNDLSPLKTEWTNNSKIFSNICSSSNLLSTCVPASERDPSSLPSLGVLTQDGEVQPAVSLNCCFPFLATLCDAMIKSSKFHDFEKIIQNPDVIKYFRQLVNYHWSLEFSWYSRAELFFITTIVRACAKFPTSDLINEIIWKIAVKLISTLPADASRAVNEVLGIVLSNERLAIDRLAEDLNAMKLNSGGENITLKLPNNISDIYKQYITSKNCWNEAAMPQDWPYMPLVDAYSNHKNKIGWNENDTIKITVVLSLELAMREVFYSLAPTVRFSRLVLVYLCDTVYLNDNVSFLLKRATFELISKYYKRFNFSSDLPGVGSFNDVFTSICECFIANSYGDEGFAVCLLVPIAQRHDAHYRKLLWSEHAGALRYLKLSPEKLACPVEEYLYPLEQDISLIESYLTALVRKTIKKEWCPLMYMIAIHHSAMFLRDTSPFAGKMRSRISKISDHELAECLLNYSPPVNN</sequence>
<name>A0A8J2HKK9_COTCN</name>
<dbReference type="PANTHER" id="PTHR21483">
    <property type="entry name" value="RNA POLYMERASE II-ASSOCIATED PROTEIN 1"/>
    <property type="match status" value="1"/>
</dbReference>
<comment type="caution">
    <text evidence="9">The sequence shown here is derived from an EMBL/GenBank/DDBJ whole genome shotgun (WGS) entry which is preliminary data.</text>
</comment>
<evidence type="ECO:0000256" key="3">
    <source>
        <dbReference type="ARBA" id="ARBA00023163"/>
    </source>
</evidence>
<feature type="domain" description="RPAP1 C-terminal" evidence="6">
    <location>
        <begin position="331"/>
        <end position="396"/>
    </location>
</feature>
<dbReference type="InterPro" id="IPR039913">
    <property type="entry name" value="RPAP1/Rba50"/>
</dbReference>
<dbReference type="Pfam" id="PF25766">
    <property type="entry name" value="TPR_RPAP1"/>
    <property type="match status" value="1"/>
</dbReference>
<evidence type="ECO:0000313" key="9">
    <source>
        <dbReference type="EMBL" id="CAG5102150.1"/>
    </source>
</evidence>
<accession>A0A8J2HKK9</accession>
<dbReference type="EMBL" id="CAJNRD030001123">
    <property type="protein sequence ID" value="CAG5102150.1"/>
    <property type="molecule type" value="Genomic_DNA"/>
</dbReference>
<feature type="domain" description="RPAP1 N-terminal" evidence="7">
    <location>
        <begin position="206"/>
        <end position="247"/>
    </location>
</feature>
<comment type="similarity">
    <text evidence="2">Belongs to the RPAP1 family.</text>
</comment>
<evidence type="ECO:0000259" key="7">
    <source>
        <dbReference type="Pfam" id="PF08621"/>
    </source>
</evidence>
<dbReference type="InterPro" id="IPR057989">
    <property type="entry name" value="TPR_RPAP1/MINIYO-like"/>
</dbReference>
<comment type="subcellular location">
    <subcellularLocation>
        <location evidence="1">Nucleus</location>
    </subcellularLocation>
</comment>
<feature type="domain" description="RPAP1/MINIYO-like TPR repeats" evidence="8">
    <location>
        <begin position="949"/>
        <end position="1157"/>
    </location>
</feature>
<dbReference type="SUPFAM" id="SSF48371">
    <property type="entry name" value="ARM repeat"/>
    <property type="match status" value="1"/>
</dbReference>
<proteinExistence type="inferred from homology"/>
<dbReference type="Pfam" id="PF08620">
    <property type="entry name" value="RPAP1_C"/>
    <property type="match status" value="1"/>
</dbReference>
<dbReference type="GO" id="GO:0006366">
    <property type="term" value="P:transcription by RNA polymerase II"/>
    <property type="evidence" value="ECO:0007669"/>
    <property type="project" value="InterPro"/>
</dbReference>
<protein>
    <submittedName>
        <fullName evidence="9">Similar to RPAP1: RNA polymerase II-associated protein 1 (Homo sapiens)</fullName>
    </submittedName>
</protein>
<evidence type="ECO:0000256" key="1">
    <source>
        <dbReference type="ARBA" id="ARBA00004123"/>
    </source>
</evidence>
<evidence type="ECO:0000256" key="2">
    <source>
        <dbReference type="ARBA" id="ARBA00009953"/>
    </source>
</evidence>
<evidence type="ECO:0000259" key="6">
    <source>
        <dbReference type="Pfam" id="PF08620"/>
    </source>
</evidence>
<feature type="compositionally biased region" description="Polar residues" evidence="5">
    <location>
        <begin position="81"/>
        <end position="91"/>
    </location>
</feature>
<feature type="region of interest" description="Disordered" evidence="5">
    <location>
        <begin position="78"/>
        <end position="105"/>
    </location>
</feature>
<dbReference type="Pfam" id="PF08621">
    <property type="entry name" value="RPAP1_N"/>
    <property type="match status" value="1"/>
</dbReference>
<dbReference type="InterPro" id="IPR013930">
    <property type="entry name" value="RPAP1_N"/>
</dbReference>
<dbReference type="AlphaFoldDB" id="A0A8J2HKK9"/>
<keyword evidence="3" id="KW-0804">Transcription</keyword>
<evidence type="ECO:0000313" key="10">
    <source>
        <dbReference type="Proteomes" id="UP000786811"/>
    </source>
</evidence>
<reference evidence="9" key="1">
    <citation type="submission" date="2021-04" db="EMBL/GenBank/DDBJ databases">
        <authorList>
            <person name="Chebbi M.A.C M."/>
        </authorList>
    </citation>
    <scope>NUCLEOTIDE SEQUENCE</scope>
</reference>